<keyword evidence="6 14" id="KW-0031">Aminopeptidase</keyword>
<keyword evidence="9" id="KW-0378">Hydrolase</keyword>
<keyword evidence="15" id="KW-1185">Reference proteome</keyword>
<evidence type="ECO:0000313" key="14">
    <source>
        <dbReference type="EMBL" id="MBS0031125.1"/>
    </source>
</evidence>
<dbReference type="GO" id="GO:0004177">
    <property type="term" value="F:aminopeptidase activity"/>
    <property type="evidence" value="ECO:0007669"/>
    <property type="project" value="UniProtKB-KW"/>
</dbReference>
<evidence type="ECO:0000256" key="7">
    <source>
        <dbReference type="ARBA" id="ARBA00022670"/>
    </source>
</evidence>
<keyword evidence="8" id="KW-0479">Metal-binding</keyword>
<dbReference type="InterPro" id="IPR050344">
    <property type="entry name" value="Peptidase_M1_aminopeptidases"/>
</dbReference>
<dbReference type="InterPro" id="IPR027268">
    <property type="entry name" value="Peptidase_M4/M1_CTD_sf"/>
</dbReference>
<comment type="caution">
    <text evidence="14">The sequence shown here is derived from an EMBL/GenBank/DDBJ whole genome shotgun (WGS) entry which is preliminary data.</text>
</comment>
<evidence type="ECO:0000256" key="6">
    <source>
        <dbReference type="ARBA" id="ARBA00022438"/>
    </source>
</evidence>
<accession>A0ABS5J7H2</accession>
<evidence type="ECO:0000256" key="2">
    <source>
        <dbReference type="ARBA" id="ARBA00001947"/>
    </source>
</evidence>
<evidence type="ECO:0000256" key="11">
    <source>
        <dbReference type="ARBA" id="ARBA00023049"/>
    </source>
</evidence>
<evidence type="ECO:0000256" key="4">
    <source>
        <dbReference type="ARBA" id="ARBA00012564"/>
    </source>
</evidence>
<keyword evidence="10" id="KW-0862">Zinc</keyword>
<organism evidence="14 15">
    <name type="scientific">Chitinophaga hostae</name>
    <dbReference type="NCBI Taxonomy" id="2831022"/>
    <lineage>
        <taxon>Bacteria</taxon>
        <taxon>Pseudomonadati</taxon>
        <taxon>Bacteroidota</taxon>
        <taxon>Chitinophagia</taxon>
        <taxon>Chitinophagales</taxon>
        <taxon>Chitinophagaceae</taxon>
        <taxon>Chitinophaga</taxon>
    </lineage>
</organism>
<evidence type="ECO:0000313" key="15">
    <source>
        <dbReference type="Proteomes" id="UP000676386"/>
    </source>
</evidence>
<gene>
    <name evidence="14" type="ORF">KE626_27605</name>
</gene>
<comment type="cofactor">
    <cofactor evidence="2">
        <name>Zn(2+)</name>
        <dbReference type="ChEBI" id="CHEBI:29105"/>
    </cofactor>
</comment>
<evidence type="ECO:0000256" key="5">
    <source>
        <dbReference type="ARBA" id="ARBA00015611"/>
    </source>
</evidence>
<dbReference type="InterPro" id="IPR042097">
    <property type="entry name" value="Aminopeptidase_N-like_N_sf"/>
</dbReference>
<feature type="domain" description="Aminopeptidase N-like N-terminal" evidence="13">
    <location>
        <begin position="43"/>
        <end position="203"/>
    </location>
</feature>
<evidence type="ECO:0000256" key="3">
    <source>
        <dbReference type="ARBA" id="ARBA00010136"/>
    </source>
</evidence>
<proteinExistence type="inferred from homology"/>
<dbReference type="Proteomes" id="UP000676386">
    <property type="component" value="Unassembled WGS sequence"/>
</dbReference>
<dbReference type="Gene3D" id="2.60.40.1730">
    <property type="entry name" value="tricorn interacting facor f3 domain"/>
    <property type="match status" value="1"/>
</dbReference>
<dbReference type="PRINTS" id="PR00756">
    <property type="entry name" value="ALADIPTASE"/>
</dbReference>
<evidence type="ECO:0000259" key="13">
    <source>
        <dbReference type="Pfam" id="PF17900"/>
    </source>
</evidence>
<dbReference type="PANTHER" id="PTHR11533:SF174">
    <property type="entry name" value="PUROMYCIN-SENSITIVE AMINOPEPTIDASE-RELATED"/>
    <property type="match status" value="1"/>
</dbReference>
<evidence type="ECO:0000256" key="9">
    <source>
        <dbReference type="ARBA" id="ARBA00022801"/>
    </source>
</evidence>
<dbReference type="InterPro" id="IPR014782">
    <property type="entry name" value="Peptidase_M1_dom"/>
</dbReference>
<evidence type="ECO:0000256" key="10">
    <source>
        <dbReference type="ARBA" id="ARBA00022833"/>
    </source>
</evidence>
<dbReference type="InterPro" id="IPR045357">
    <property type="entry name" value="Aminopeptidase_N-like_N"/>
</dbReference>
<dbReference type="Gene3D" id="1.10.390.10">
    <property type="entry name" value="Neutral Protease Domain 2"/>
    <property type="match status" value="1"/>
</dbReference>
<dbReference type="PANTHER" id="PTHR11533">
    <property type="entry name" value="PROTEASE M1 ZINC METALLOPROTEASE"/>
    <property type="match status" value="1"/>
</dbReference>
<dbReference type="InterPro" id="IPR001930">
    <property type="entry name" value="Peptidase_M1"/>
</dbReference>
<comment type="catalytic activity">
    <reaction evidence="1">
        <text>Release of an N-terminal amino acid, Xaa-|-Yaa- from a peptide, amide or arylamide. Xaa is preferably Ala, but may be most amino acids including Pro (slow action). When a terminal hydrophobic residue is followed by a prolyl residue, the two may be released as an intact Xaa-Pro dipeptide.</text>
        <dbReference type="EC" id="3.4.11.2"/>
    </reaction>
</comment>
<evidence type="ECO:0000259" key="12">
    <source>
        <dbReference type="Pfam" id="PF01433"/>
    </source>
</evidence>
<sequence length="844" mass="96521">MFFLLTASQAAVAQQQHHSVPVTAGVSLELAQYRYAVIRDVSYTLHFSIPETKSEPIPAKEKIQFQLTDVSQPLQLDFKQTTAQISSITVNGKQTKANVEAEHLLIPATMLHTGKNEIALAFTAGEGALNRNAEFLYALFVPDRARFVFPCFDQPDLKAIFNLSMEVPTGWKVLANGWMKDSVATSSSVTYTFAATEKLPTYLFSFTAGKYSEAVQQIKQKNATLLYREKDPGTNIDSVFQLHREAVKFLEQWTGIPFPFQKMGYVAIPDFQFGGMEHPGVVHYKASSFFLQSPTRDQLLSRTNLISHETAHMWFGDLVTMRWFNDVWMKEVFANFMADKVAENILGSEQFNLRFLQDHYPRAYNTDRTAGANPIRQQLDNLRDAGTMYGDIIYHKAPVMMRQIELLMGKDNFRKGVQEYLRKYAYGNADWNDMIAILAKYTKTDLRKWNKVWVNESGRPVFDYTMKENAGKITSLEIAQHPESGEPRRWPQAFDVTLVYADHVQPLNVNMTREKVMVAAAAGQPKPLYLLFNASGLGYGLFPSDPAMKQDGFQLKSSLHRASAYINAYENMLAGRTFQPAELLRMFVNVLPAEQEETNLKLLSGYISTLFWEFITPATRKAYAARLEQQVWDAMEKQPAPNNRKLLFKICQDIYTTEDVGKRMYAIWKKQQAPAGVKLAEEDYISMSLTLVLKSDTANSIIAQQRDRLKDNDKKDRLNFLIPALSAQENDRDQFFNSLRDRQGRAKESWVATGLAYLHHPLRQATSEKYLPETLNLLEDIQRTGDIFFPVNWLNAIWNNYQDAAAWKVVSTFLEQHPDYHPKLKNKILQATDNLHRAQRLVQE</sequence>
<dbReference type="SUPFAM" id="SSF55486">
    <property type="entry name" value="Metalloproteases ('zincins'), catalytic domain"/>
    <property type="match status" value="1"/>
</dbReference>
<evidence type="ECO:0000256" key="8">
    <source>
        <dbReference type="ARBA" id="ARBA00022723"/>
    </source>
</evidence>
<keyword evidence="7" id="KW-0645">Protease</keyword>
<dbReference type="Pfam" id="PF17900">
    <property type="entry name" value="Peptidase_M1_N"/>
    <property type="match status" value="1"/>
</dbReference>
<dbReference type="EC" id="3.4.11.2" evidence="4"/>
<protein>
    <recommendedName>
        <fullName evidence="5">Aminopeptidase N</fullName>
        <ecNumber evidence="4">3.4.11.2</ecNumber>
    </recommendedName>
</protein>
<keyword evidence="11" id="KW-0482">Metalloprotease</keyword>
<comment type="similarity">
    <text evidence="3">Belongs to the peptidase M1 family.</text>
</comment>
<feature type="domain" description="Peptidase M1 membrane alanine aminopeptidase" evidence="12">
    <location>
        <begin position="243"/>
        <end position="453"/>
    </location>
</feature>
<evidence type="ECO:0000256" key="1">
    <source>
        <dbReference type="ARBA" id="ARBA00000098"/>
    </source>
</evidence>
<dbReference type="EMBL" id="JAGTXB010000019">
    <property type="protein sequence ID" value="MBS0031125.1"/>
    <property type="molecule type" value="Genomic_DNA"/>
</dbReference>
<name>A0ABS5J7H2_9BACT</name>
<reference evidence="14 15" key="1">
    <citation type="submission" date="2021-04" db="EMBL/GenBank/DDBJ databases">
        <title>Chitinophaga sp. nov., isolated from the rhizosphere soil.</title>
        <authorList>
            <person name="He S."/>
        </authorList>
    </citation>
    <scope>NUCLEOTIDE SEQUENCE [LARGE SCALE GENOMIC DNA]</scope>
    <source>
        <strain evidence="14 15">2R12</strain>
    </source>
</reference>
<dbReference type="CDD" id="cd09602">
    <property type="entry name" value="M1_APN"/>
    <property type="match status" value="1"/>
</dbReference>
<dbReference type="SUPFAM" id="SSF63737">
    <property type="entry name" value="Leukotriene A4 hydrolase N-terminal domain"/>
    <property type="match status" value="1"/>
</dbReference>
<dbReference type="Pfam" id="PF01433">
    <property type="entry name" value="Peptidase_M1"/>
    <property type="match status" value="1"/>
</dbReference>